<dbReference type="PROSITE" id="PS50112">
    <property type="entry name" value="PAS"/>
    <property type="match status" value="1"/>
</dbReference>
<evidence type="ECO:0000256" key="10">
    <source>
        <dbReference type="ARBA" id="ARBA00023012"/>
    </source>
</evidence>
<dbReference type="InterPro" id="IPR036890">
    <property type="entry name" value="HATPase_C_sf"/>
</dbReference>
<feature type="transmembrane region" description="Helical" evidence="12">
    <location>
        <begin position="83"/>
        <end position="104"/>
    </location>
</feature>
<keyword evidence="5" id="KW-0597">Phosphoprotein</keyword>
<evidence type="ECO:0000256" key="6">
    <source>
        <dbReference type="ARBA" id="ARBA00022679"/>
    </source>
</evidence>
<evidence type="ECO:0000256" key="1">
    <source>
        <dbReference type="ARBA" id="ARBA00000085"/>
    </source>
</evidence>
<dbReference type="InterPro" id="IPR007895">
    <property type="entry name" value="MASE1"/>
</dbReference>
<evidence type="ECO:0000256" key="5">
    <source>
        <dbReference type="ARBA" id="ARBA00022553"/>
    </source>
</evidence>
<evidence type="ECO:0000259" key="14">
    <source>
        <dbReference type="PROSITE" id="PS50112"/>
    </source>
</evidence>
<dbReference type="SUPFAM" id="SSF55785">
    <property type="entry name" value="PYP-like sensor domain (PAS domain)"/>
    <property type="match status" value="1"/>
</dbReference>
<dbReference type="SMART" id="SM00387">
    <property type="entry name" value="HATPase_c"/>
    <property type="match status" value="1"/>
</dbReference>
<evidence type="ECO:0000256" key="8">
    <source>
        <dbReference type="ARBA" id="ARBA00022777"/>
    </source>
</evidence>
<dbReference type="SMART" id="SM01079">
    <property type="entry name" value="CHASE"/>
    <property type="match status" value="1"/>
</dbReference>
<dbReference type="Pfam" id="PF05231">
    <property type="entry name" value="MASE1"/>
    <property type="match status" value="1"/>
</dbReference>
<dbReference type="InterPro" id="IPR006189">
    <property type="entry name" value="CHASE_dom"/>
</dbReference>
<dbReference type="InterPro" id="IPR004358">
    <property type="entry name" value="Sig_transdc_His_kin-like_C"/>
</dbReference>
<feature type="transmembrane region" description="Helical" evidence="12">
    <location>
        <begin position="501"/>
        <end position="521"/>
    </location>
</feature>
<evidence type="ECO:0000256" key="9">
    <source>
        <dbReference type="ARBA" id="ARBA00022989"/>
    </source>
</evidence>
<feature type="transmembrane region" description="Helical" evidence="12">
    <location>
        <begin position="198"/>
        <end position="217"/>
    </location>
</feature>
<dbReference type="InterPro" id="IPR050736">
    <property type="entry name" value="Sensor_HK_Regulatory"/>
</dbReference>
<evidence type="ECO:0000313" key="16">
    <source>
        <dbReference type="EMBL" id="GGY72375.1"/>
    </source>
</evidence>
<dbReference type="EMBL" id="BMYZ01000001">
    <property type="protein sequence ID" value="GGY72375.1"/>
    <property type="molecule type" value="Genomic_DNA"/>
</dbReference>
<dbReference type="PROSITE" id="PS50109">
    <property type="entry name" value="HIS_KIN"/>
    <property type="match status" value="1"/>
</dbReference>
<feature type="transmembrane region" description="Helical" evidence="12">
    <location>
        <begin position="125"/>
        <end position="154"/>
    </location>
</feature>
<dbReference type="RefSeq" id="WP_189417491.1">
    <property type="nucleotide sequence ID" value="NZ_BMYZ01000001.1"/>
</dbReference>
<feature type="transmembrane region" description="Helical" evidence="12">
    <location>
        <begin position="46"/>
        <end position="71"/>
    </location>
</feature>
<keyword evidence="4" id="KW-1003">Cell membrane</keyword>
<name>A0ABQ3B0B5_9GAMM</name>
<gene>
    <name evidence="16" type="ORF">GCM10011613_16680</name>
</gene>
<dbReference type="InterPro" id="IPR035965">
    <property type="entry name" value="PAS-like_dom_sf"/>
</dbReference>
<evidence type="ECO:0000256" key="7">
    <source>
        <dbReference type="ARBA" id="ARBA00022692"/>
    </source>
</evidence>
<dbReference type="EC" id="2.7.13.3" evidence="3"/>
<dbReference type="Pfam" id="PF00512">
    <property type="entry name" value="HisKA"/>
    <property type="match status" value="1"/>
</dbReference>
<dbReference type="SUPFAM" id="SSF47384">
    <property type="entry name" value="Homodimeric domain of signal transducing histidine kinase"/>
    <property type="match status" value="1"/>
</dbReference>
<dbReference type="NCBIfam" id="TIGR00229">
    <property type="entry name" value="sensory_box"/>
    <property type="match status" value="1"/>
</dbReference>
<protein>
    <recommendedName>
        <fullName evidence="3">histidine kinase</fullName>
        <ecNumber evidence="3">2.7.13.3</ecNumber>
    </recommendedName>
</protein>
<dbReference type="InterPro" id="IPR005467">
    <property type="entry name" value="His_kinase_dom"/>
</dbReference>
<evidence type="ECO:0000256" key="2">
    <source>
        <dbReference type="ARBA" id="ARBA00004651"/>
    </source>
</evidence>
<dbReference type="InterPro" id="IPR003661">
    <property type="entry name" value="HisK_dim/P_dom"/>
</dbReference>
<dbReference type="Gene3D" id="1.10.287.130">
    <property type="match status" value="1"/>
</dbReference>
<dbReference type="Gene3D" id="3.30.565.10">
    <property type="entry name" value="Histidine kinase-like ATPase, C-terminal domain"/>
    <property type="match status" value="1"/>
</dbReference>
<evidence type="ECO:0000256" key="12">
    <source>
        <dbReference type="SAM" id="Phobius"/>
    </source>
</evidence>
<keyword evidence="8" id="KW-0418">Kinase</keyword>
<feature type="transmembrane region" description="Helical" evidence="12">
    <location>
        <begin position="166"/>
        <end position="186"/>
    </location>
</feature>
<dbReference type="CDD" id="cd00082">
    <property type="entry name" value="HisKA"/>
    <property type="match status" value="1"/>
</dbReference>
<keyword evidence="6" id="KW-0808">Transferase</keyword>
<comment type="subcellular location">
    <subcellularLocation>
        <location evidence="2">Cell membrane</location>
        <topology evidence="2">Multi-pass membrane protein</topology>
    </subcellularLocation>
</comment>
<feature type="transmembrane region" description="Helical" evidence="12">
    <location>
        <begin position="15"/>
        <end position="34"/>
    </location>
</feature>
<dbReference type="Gene3D" id="3.30.450.350">
    <property type="entry name" value="CHASE domain"/>
    <property type="match status" value="1"/>
</dbReference>
<feature type="domain" description="Histidine kinase" evidence="13">
    <location>
        <begin position="664"/>
        <end position="886"/>
    </location>
</feature>
<feature type="domain" description="CHASE" evidence="15">
    <location>
        <begin position="260"/>
        <end position="422"/>
    </location>
</feature>
<keyword evidence="7 12" id="KW-0812">Transmembrane</keyword>
<dbReference type="SMART" id="SM00091">
    <property type="entry name" value="PAS"/>
    <property type="match status" value="1"/>
</dbReference>
<dbReference type="Proteomes" id="UP000619761">
    <property type="component" value="Unassembled WGS sequence"/>
</dbReference>
<dbReference type="PANTHER" id="PTHR43711:SF1">
    <property type="entry name" value="HISTIDINE KINASE 1"/>
    <property type="match status" value="1"/>
</dbReference>
<keyword evidence="11 12" id="KW-0472">Membrane</keyword>
<proteinExistence type="predicted"/>
<dbReference type="Pfam" id="PF13426">
    <property type="entry name" value="PAS_9"/>
    <property type="match status" value="1"/>
</dbReference>
<dbReference type="InterPro" id="IPR000014">
    <property type="entry name" value="PAS"/>
</dbReference>
<dbReference type="PRINTS" id="PR00344">
    <property type="entry name" value="BCTRLSENSOR"/>
</dbReference>
<evidence type="ECO:0000256" key="4">
    <source>
        <dbReference type="ARBA" id="ARBA00022475"/>
    </source>
</evidence>
<dbReference type="SUPFAM" id="SSF55874">
    <property type="entry name" value="ATPase domain of HSP90 chaperone/DNA topoisomerase II/histidine kinase"/>
    <property type="match status" value="1"/>
</dbReference>
<keyword evidence="10" id="KW-0902">Two-component regulatory system</keyword>
<feature type="domain" description="PAS" evidence="14">
    <location>
        <begin position="535"/>
        <end position="580"/>
    </location>
</feature>
<reference evidence="17" key="1">
    <citation type="journal article" date="2019" name="Int. J. Syst. Evol. Microbiol.">
        <title>The Global Catalogue of Microorganisms (GCM) 10K type strain sequencing project: providing services to taxonomists for standard genome sequencing and annotation.</title>
        <authorList>
            <consortium name="The Broad Institute Genomics Platform"/>
            <consortium name="The Broad Institute Genome Sequencing Center for Infectious Disease"/>
            <person name="Wu L."/>
            <person name="Ma J."/>
        </authorList>
    </citation>
    <scope>NUCLEOTIDE SEQUENCE [LARGE SCALE GENOMIC DNA]</scope>
    <source>
        <strain evidence="17">KCTC 32239</strain>
    </source>
</reference>
<evidence type="ECO:0000259" key="15">
    <source>
        <dbReference type="PROSITE" id="PS50839"/>
    </source>
</evidence>
<evidence type="ECO:0000313" key="17">
    <source>
        <dbReference type="Proteomes" id="UP000619761"/>
    </source>
</evidence>
<sequence length="888" mass="97514">MSAVLSPKLLLVSRIFLLAFAYLLAGRLALLLAIPPGFATAIFPPLGISLAAVLLWGNPMLLGVFLGSTLLNTSMSVSAGADFGIPVVTVAMEIAIGSCLATWVGSNLIQKFIGFPNELLDEWSIFLFFVLGGPIASSISASIGIAALCMNGIIPFSQVIYSWVTWWTGDTIGVLIAAPFVFILFARPRALWRSRLKTVGIPLLVSCALIVAIFFSASHSDQQKIERAHQESAKEIADNLFSSFNKHIDALTPLKGLYVASDIVSSEDFRLFTSELLSGENGITALSWNQKVSQSERKDYEQQMIAQGFPNFAITEGAASGNPSIASERDYYVVVTFIEPYSKNSRAQGFDVTSESARKRALTFANQTGLPAMTAPLHLLQTPSKDLSYVIFMPVYKTLDVPKSLDMREQLLRGYVAALIKVGRQLDIIHQKFPKTDFVISLDDVTESNNPINLYQDTNPTSAISKSYMWAVEENIAGRSLRLTVTPTEKYINKQLSGQSWYVLVGGLLFCSLLGGFLLLVTGRTQYISSLVERRTLELESILDEAVEAIIIINHSGNIERVNPAACRLFKTTEQELIGQDSQTIIPILQDLLFTPGEEYNRTGSRSIWKALETLGVCKDGSKVPIEIGVSKVDLPDRRIYTCLIHDIAARKKVDKLKSEFVSTVSHELRTPLTSISGALGLLVGGAVPAIPDKAMDLLVIAKNNAERLGRLVNDILDIEKLEFGKLQLDISDCDANDLMRQAIDQNAGYAMKYGVRLKLDNQAVADKNIIILVDADRFLQVMSNLISNAVKFSQMDGLVIVSAKITGKDIAFYVEDFGTGIPEEFRKKIFQKFAQADSSDTRKRDGTGLGLSISRVIVERMGGSIDYTTEIDKGSVFYFSIPIELLR</sequence>
<dbReference type="PANTHER" id="PTHR43711">
    <property type="entry name" value="TWO-COMPONENT HISTIDINE KINASE"/>
    <property type="match status" value="1"/>
</dbReference>
<dbReference type="Gene3D" id="3.30.450.20">
    <property type="entry name" value="PAS domain"/>
    <property type="match status" value="1"/>
</dbReference>
<dbReference type="CDD" id="cd00130">
    <property type="entry name" value="PAS"/>
    <property type="match status" value="1"/>
</dbReference>
<dbReference type="InterPro" id="IPR036097">
    <property type="entry name" value="HisK_dim/P_sf"/>
</dbReference>
<dbReference type="InterPro" id="IPR003594">
    <property type="entry name" value="HATPase_dom"/>
</dbReference>
<organism evidence="16 17">
    <name type="scientific">Cellvibrio zantedeschiae</name>
    <dbReference type="NCBI Taxonomy" id="1237077"/>
    <lineage>
        <taxon>Bacteria</taxon>
        <taxon>Pseudomonadati</taxon>
        <taxon>Pseudomonadota</taxon>
        <taxon>Gammaproteobacteria</taxon>
        <taxon>Cellvibrionales</taxon>
        <taxon>Cellvibrionaceae</taxon>
        <taxon>Cellvibrio</taxon>
    </lineage>
</organism>
<evidence type="ECO:0000256" key="11">
    <source>
        <dbReference type="ARBA" id="ARBA00023136"/>
    </source>
</evidence>
<dbReference type="PROSITE" id="PS50839">
    <property type="entry name" value="CHASE"/>
    <property type="match status" value="1"/>
</dbReference>
<accession>A0ABQ3B0B5</accession>
<keyword evidence="9 12" id="KW-1133">Transmembrane helix</keyword>
<dbReference type="Pfam" id="PF02518">
    <property type="entry name" value="HATPase_c"/>
    <property type="match status" value="1"/>
</dbReference>
<comment type="caution">
    <text evidence="16">The sequence shown here is derived from an EMBL/GenBank/DDBJ whole genome shotgun (WGS) entry which is preliminary data.</text>
</comment>
<keyword evidence="17" id="KW-1185">Reference proteome</keyword>
<comment type="catalytic activity">
    <reaction evidence="1">
        <text>ATP + protein L-histidine = ADP + protein N-phospho-L-histidine.</text>
        <dbReference type="EC" id="2.7.13.3"/>
    </reaction>
</comment>
<dbReference type="InterPro" id="IPR042240">
    <property type="entry name" value="CHASE_sf"/>
</dbReference>
<dbReference type="SMART" id="SM00388">
    <property type="entry name" value="HisKA"/>
    <property type="match status" value="1"/>
</dbReference>
<dbReference type="Pfam" id="PF03924">
    <property type="entry name" value="CHASE"/>
    <property type="match status" value="1"/>
</dbReference>
<evidence type="ECO:0000259" key="13">
    <source>
        <dbReference type="PROSITE" id="PS50109"/>
    </source>
</evidence>
<evidence type="ECO:0000256" key="3">
    <source>
        <dbReference type="ARBA" id="ARBA00012438"/>
    </source>
</evidence>